<feature type="transmembrane region" description="Helical" evidence="6">
    <location>
        <begin position="368"/>
        <end position="391"/>
    </location>
</feature>
<organism evidence="8 9">
    <name type="scientific">Aspergillus wentii DTO 134E9</name>
    <dbReference type="NCBI Taxonomy" id="1073089"/>
    <lineage>
        <taxon>Eukaryota</taxon>
        <taxon>Fungi</taxon>
        <taxon>Dikarya</taxon>
        <taxon>Ascomycota</taxon>
        <taxon>Pezizomycotina</taxon>
        <taxon>Eurotiomycetes</taxon>
        <taxon>Eurotiomycetidae</taxon>
        <taxon>Eurotiales</taxon>
        <taxon>Aspergillaceae</taxon>
        <taxon>Aspergillus</taxon>
        <taxon>Aspergillus subgen. Cremei</taxon>
    </lineage>
</organism>
<sequence>MTVGKQPQPQREVDESTPLLKDNHSNPQSTGLTAEDESAILDLARVNSIPQGVDIEPDLERIPSADVASKKATEDPECSQKEDTGYASRFINVSPMRFWLIFSGVLLGYVIGFFDSTLMASSHPVITSEFHASNSASWLSTAFLLTSTAFLPLFGRISDTVGRKPAYLFAIAVFFITTAWCAAAQSIGSFIAARAVSGVGAGGVFSMGMILSSDLVRIEYRGVYQSYINLCLGTGGCLGLAFGGYLVDRVGWRGAFLVQLPFIFVYFLVAAWTTPSGLGLKQANAQRMTVLQLLKNIDVVGSLLLVGSVTTLIMGLNLGGNVFSWTHPLVISSLILSVVLGIFLVRYERGVERPVMPISLLSSQPRASLIFGNFFGAIAVNTMVFNAPLYFQAVKLATPTESGLKLVSATLAVTVSSVSTGFLITWSKRMKPTVLIGGFLLFLGGCTAASMGVDTSDAVAMVCISLSSLGQGFSFPSLMVSVLATSKQEDQAVATTTLGLWRNLGSVMGVSISSWIFQNTLSYQLDAQVTGPNKDDVILLVRKSVQAIAGLDPLHRHEVIGAYSAALRMTFVSAAVWGGIMFALHLRVRLPRLGTKA</sequence>
<feature type="transmembrane region" description="Helical" evidence="6">
    <location>
        <begin position="191"/>
        <end position="215"/>
    </location>
</feature>
<evidence type="ECO:0000256" key="3">
    <source>
        <dbReference type="ARBA" id="ARBA00022989"/>
    </source>
</evidence>
<comment type="subcellular location">
    <subcellularLocation>
        <location evidence="1">Membrane</location>
        <topology evidence="1">Multi-pass membrane protein</topology>
    </subcellularLocation>
</comment>
<dbReference type="OrthoDB" id="419537at2759"/>
<feature type="domain" description="Major facilitator superfamily (MFS) profile" evidence="7">
    <location>
        <begin position="101"/>
        <end position="591"/>
    </location>
</feature>
<feature type="transmembrane region" description="Helical" evidence="6">
    <location>
        <begin position="252"/>
        <end position="272"/>
    </location>
</feature>
<keyword evidence="3 6" id="KW-1133">Transmembrane helix</keyword>
<dbReference type="PANTHER" id="PTHR23501">
    <property type="entry name" value="MAJOR FACILITATOR SUPERFAMILY"/>
    <property type="match status" value="1"/>
</dbReference>
<evidence type="ECO:0000259" key="7">
    <source>
        <dbReference type="PROSITE" id="PS50850"/>
    </source>
</evidence>
<evidence type="ECO:0000256" key="1">
    <source>
        <dbReference type="ARBA" id="ARBA00004141"/>
    </source>
</evidence>
<feature type="region of interest" description="Disordered" evidence="5">
    <location>
        <begin position="1"/>
        <end position="37"/>
    </location>
</feature>
<feature type="transmembrane region" description="Helical" evidence="6">
    <location>
        <begin position="498"/>
        <end position="517"/>
    </location>
</feature>
<dbReference type="GO" id="GO:0015174">
    <property type="term" value="F:basic amino acid transmembrane transporter activity"/>
    <property type="evidence" value="ECO:0007669"/>
    <property type="project" value="TreeGrafter"/>
</dbReference>
<feature type="transmembrane region" description="Helical" evidence="6">
    <location>
        <begin position="136"/>
        <end position="154"/>
    </location>
</feature>
<feature type="transmembrane region" description="Helical" evidence="6">
    <location>
        <begin position="98"/>
        <end position="116"/>
    </location>
</feature>
<dbReference type="RefSeq" id="XP_040690827.1">
    <property type="nucleotide sequence ID" value="XM_040838406.1"/>
</dbReference>
<dbReference type="VEuPathDB" id="FungiDB:ASPWEDRAFT_58767"/>
<feature type="transmembrane region" description="Helical" evidence="6">
    <location>
        <begin position="459"/>
        <end position="486"/>
    </location>
</feature>
<feature type="transmembrane region" description="Helical" evidence="6">
    <location>
        <begin position="403"/>
        <end position="426"/>
    </location>
</feature>
<dbReference type="Gene3D" id="1.20.1250.20">
    <property type="entry name" value="MFS general substrate transporter like domains"/>
    <property type="match status" value="1"/>
</dbReference>
<feature type="transmembrane region" description="Helical" evidence="6">
    <location>
        <begin position="433"/>
        <end position="453"/>
    </location>
</feature>
<feature type="transmembrane region" description="Helical" evidence="6">
    <location>
        <begin position="560"/>
        <end position="584"/>
    </location>
</feature>
<keyword evidence="9" id="KW-1185">Reference proteome</keyword>
<gene>
    <name evidence="8" type="ORF">ASPWEDRAFT_58767</name>
</gene>
<evidence type="ECO:0000313" key="9">
    <source>
        <dbReference type="Proteomes" id="UP000184383"/>
    </source>
</evidence>
<feature type="transmembrane region" description="Helical" evidence="6">
    <location>
        <begin position="293"/>
        <end position="316"/>
    </location>
</feature>
<dbReference type="Pfam" id="PF07690">
    <property type="entry name" value="MFS_1"/>
    <property type="match status" value="1"/>
</dbReference>
<dbReference type="InterPro" id="IPR036259">
    <property type="entry name" value="MFS_trans_sf"/>
</dbReference>
<dbReference type="PANTHER" id="PTHR23501:SF67">
    <property type="entry name" value="MFS MULTIDRUG EFFLUX TRANSPORTER (EUROFUNG)"/>
    <property type="match status" value="1"/>
</dbReference>
<evidence type="ECO:0000313" key="8">
    <source>
        <dbReference type="EMBL" id="OJJ37151.1"/>
    </source>
</evidence>
<proteinExistence type="predicted"/>
<evidence type="ECO:0000256" key="5">
    <source>
        <dbReference type="SAM" id="MobiDB-lite"/>
    </source>
</evidence>
<feature type="transmembrane region" description="Helical" evidence="6">
    <location>
        <begin position="328"/>
        <end position="347"/>
    </location>
</feature>
<accession>A0A1L9RQE1</accession>
<dbReference type="InterPro" id="IPR011701">
    <property type="entry name" value="MFS"/>
</dbReference>
<dbReference type="SUPFAM" id="SSF103473">
    <property type="entry name" value="MFS general substrate transporter"/>
    <property type="match status" value="2"/>
</dbReference>
<evidence type="ECO:0000256" key="4">
    <source>
        <dbReference type="ARBA" id="ARBA00023136"/>
    </source>
</evidence>
<name>A0A1L9RQE1_ASPWE</name>
<dbReference type="GeneID" id="63754254"/>
<dbReference type="FunFam" id="1.20.1720.10:FF:000024">
    <property type="entry name" value="MFS multidrug transporter, putative"/>
    <property type="match status" value="1"/>
</dbReference>
<feature type="transmembrane region" description="Helical" evidence="6">
    <location>
        <begin position="227"/>
        <end position="246"/>
    </location>
</feature>
<dbReference type="EMBL" id="KV878211">
    <property type="protein sequence ID" value="OJJ37151.1"/>
    <property type="molecule type" value="Genomic_DNA"/>
</dbReference>
<dbReference type="InterPro" id="IPR020846">
    <property type="entry name" value="MFS_dom"/>
</dbReference>
<keyword evidence="2 6" id="KW-0812">Transmembrane</keyword>
<evidence type="ECO:0000256" key="6">
    <source>
        <dbReference type="SAM" id="Phobius"/>
    </source>
</evidence>
<dbReference type="Gene3D" id="1.20.1720.10">
    <property type="entry name" value="Multidrug resistance protein D"/>
    <property type="match status" value="1"/>
</dbReference>
<reference evidence="9" key="1">
    <citation type="journal article" date="2017" name="Genome Biol.">
        <title>Comparative genomics reveals high biological diversity and specific adaptations in the industrially and medically important fungal genus Aspergillus.</title>
        <authorList>
            <person name="de Vries R.P."/>
            <person name="Riley R."/>
            <person name="Wiebenga A."/>
            <person name="Aguilar-Osorio G."/>
            <person name="Amillis S."/>
            <person name="Uchima C.A."/>
            <person name="Anderluh G."/>
            <person name="Asadollahi M."/>
            <person name="Askin M."/>
            <person name="Barry K."/>
            <person name="Battaglia E."/>
            <person name="Bayram O."/>
            <person name="Benocci T."/>
            <person name="Braus-Stromeyer S.A."/>
            <person name="Caldana C."/>
            <person name="Canovas D."/>
            <person name="Cerqueira G.C."/>
            <person name="Chen F."/>
            <person name="Chen W."/>
            <person name="Choi C."/>
            <person name="Clum A."/>
            <person name="Dos Santos R.A."/>
            <person name="Damasio A.R."/>
            <person name="Diallinas G."/>
            <person name="Emri T."/>
            <person name="Fekete E."/>
            <person name="Flipphi M."/>
            <person name="Freyberg S."/>
            <person name="Gallo A."/>
            <person name="Gournas C."/>
            <person name="Habgood R."/>
            <person name="Hainaut M."/>
            <person name="Harispe M.L."/>
            <person name="Henrissat B."/>
            <person name="Hilden K.S."/>
            <person name="Hope R."/>
            <person name="Hossain A."/>
            <person name="Karabika E."/>
            <person name="Karaffa L."/>
            <person name="Karanyi Z."/>
            <person name="Krasevec N."/>
            <person name="Kuo A."/>
            <person name="Kusch H."/>
            <person name="LaButti K."/>
            <person name="Lagendijk E.L."/>
            <person name="Lapidus A."/>
            <person name="Levasseur A."/>
            <person name="Lindquist E."/>
            <person name="Lipzen A."/>
            <person name="Logrieco A.F."/>
            <person name="MacCabe A."/>
            <person name="Maekelae M.R."/>
            <person name="Malavazi I."/>
            <person name="Melin P."/>
            <person name="Meyer V."/>
            <person name="Mielnichuk N."/>
            <person name="Miskei M."/>
            <person name="Molnar A.P."/>
            <person name="Mule G."/>
            <person name="Ngan C.Y."/>
            <person name="Orejas M."/>
            <person name="Orosz E."/>
            <person name="Ouedraogo J.P."/>
            <person name="Overkamp K.M."/>
            <person name="Park H.-S."/>
            <person name="Perrone G."/>
            <person name="Piumi F."/>
            <person name="Punt P.J."/>
            <person name="Ram A.F."/>
            <person name="Ramon A."/>
            <person name="Rauscher S."/>
            <person name="Record E."/>
            <person name="Riano-Pachon D.M."/>
            <person name="Robert V."/>
            <person name="Roehrig J."/>
            <person name="Ruller R."/>
            <person name="Salamov A."/>
            <person name="Salih N.S."/>
            <person name="Samson R.A."/>
            <person name="Sandor E."/>
            <person name="Sanguinetti M."/>
            <person name="Schuetze T."/>
            <person name="Sepcic K."/>
            <person name="Shelest E."/>
            <person name="Sherlock G."/>
            <person name="Sophianopoulou V."/>
            <person name="Squina F.M."/>
            <person name="Sun H."/>
            <person name="Susca A."/>
            <person name="Todd R.B."/>
            <person name="Tsang A."/>
            <person name="Unkles S.E."/>
            <person name="van de Wiele N."/>
            <person name="van Rossen-Uffink D."/>
            <person name="Oliveira J.V."/>
            <person name="Vesth T.C."/>
            <person name="Visser J."/>
            <person name="Yu J.-H."/>
            <person name="Zhou M."/>
            <person name="Andersen M.R."/>
            <person name="Archer D.B."/>
            <person name="Baker S.E."/>
            <person name="Benoit I."/>
            <person name="Brakhage A.A."/>
            <person name="Braus G.H."/>
            <person name="Fischer R."/>
            <person name="Frisvad J.C."/>
            <person name="Goldman G.H."/>
            <person name="Houbraken J."/>
            <person name="Oakley B."/>
            <person name="Pocsi I."/>
            <person name="Scazzocchio C."/>
            <person name="Seiboth B."/>
            <person name="vanKuyk P.A."/>
            <person name="Wortman J."/>
            <person name="Dyer P.S."/>
            <person name="Grigoriev I.V."/>
        </authorList>
    </citation>
    <scope>NUCLEOTIDE SEQUENCE [LARGE SCALE GENOMIC DNA]</scope>
    <source>
        <strain evidence="9">DTO 134E9</strain>
    </source>
</reference>
<dbReference type="Proteomes" id="UP000184383">
    <property type="component" value="Unassembled WGS sequence"/>
</dbReference>
<evidence type="ECO:0000256" key="2">
    <source>
        <dbReference type="ARBA" id="ARBA00022692"/>
    </source>
</evidence>
<protein>
    <recommendedName>
        <fullName evidence="7">Major facilitator superfamily (MFS) profile domain-containing protein</fullName>
    </recommendedName>
</protein>
<dbReference type="GO" id="GO:0000329">
    <property type="term" value="C:fungal-type vacuole membrane"/>
    <property type="evidence" value="ECO:0007669"/>
    <property type="project" value="TreeGrafter"/>
</dbReference>
<keyword evidence="4 6" id="KW-0472">Membrane</keyword>
<dbReference type="PROSITE" id="PS50850">
    <property type="entry name" value="MFS"/>
    <property type="match status" value="1"/>
</dbReference>
<dbReference type="AlphaFoldDB" id="A0A1L9RQE1"/>
<feature type="transmembrane region" description="Helical" evidence="6">
    <location>
        <begin position="166"/>
        <end position="185"/>
    </location>
</feature>